<proteinExistence type="predicted"/>
<gene>
    <name evidence="1" type="ORF">CGC48_09740</name>
</gene>
<dbReference type="AlphaFoldDB" id="A0A250E7E1"/>
<name>A0A250E7E1_9FLAO</name>
<dbReference type="Proteomes" id="UP000242855">
    <property type="component" value="Chromosome"/>
</dbReference>
<protein>
    <recommendedName>
        <fullName evidence="3">Hydrolase</fullName>
    </recommendedName>
</protein>
<dbReference type="EMBL" id="CP022378">
    <property type="protein sequence ID" value="ATA68872.1"/>
    <property type="molecule type" value="Genomic_DNA"/>
</dbReference>
<evidence type="ECO:0000313" key="1">
    <source>
        <dbReference type="EMBL" id="ATA68872.1"/>
    </source>
</evidence>
<dbReference type="KEGG" id="ccyn:CGC48_09740"/>
<evidence type="ECO:0008006" key="3">
    <source>
        <dbReference type="Google" id="ProtNLM"/>
    </source>
</evidence>
<sequence>MINKKLSIMNKNIFIVLFVLSAILNLILLTTKQKKTNEQVQTSENHLEKPLSLKEKEILIDSIRKLTIEKSELKYFNLDDNTYARDYFAKMGIKNPTELVTSAILKTNTDKKQHSLIRFKSQNDSFQINKVKVLNNKWLICDFSDGENWGELLIKYQINDDKKINFIVFDDLIYSDTNE</sequence>
<accession>A0A250E7E1</accession>
<evidence type="ECO:0000313" key="2">
    <source>
        <dbReference type="Proteomes" id="UP000242855"/>
    </source>
</evidence>
<organism evidence="1 2">
    <name type="scientific">Capnocytophaga cynodegmi</name>
    <dbReference type="NCBI Taxonomy" id="28189"/>
    <lineage>
        <taxon>Bacteria</taxon>
        <taxon>Pseudomonadati</taxon>
        <taxon>Bacteroidota</taxon>
        <taxon>Flavobacteriia</taxon>
        <taxon>Flavobacteriales</taxon>
        <taxon>Flavobacteriaceae</taxon>
        <taxon>Capnocytophaga</taxon>
    </lineage>
</organism>
<reference evidence="1 2" key="1">
    <citation type="journal article" date="2017" name="Genome Announc.">
        <title>Twelve Complete Reference Genomes of Clinical Isolates in the Capnocytophaga Genus.</title>
        <authorList>
            <person name="Villarma A."/>
            <person name="Gulvik C.A."/>
            <person name="Rowe L.A."/>
            <person name="Sheth M."/>
            <person name="Juieng P."/>
            <person name="Nicholson A.C."/>
            <person name="Loparev V.N."/>
            <person name="McQuiston J.R."/>
        </authorList>
    </citation>
    <scope>NUCLEOTIDE SEQUENCE [LARGE SCALE GENOMIC DNA]</scope>
    <source>
        <strain evidence="1 2">G7591</strain>
    </source>
</reference>